<dbReference type="EMBL" id="LWDX02057437">
    <property type="protein sequence ID" value="OEL18197.1"/>
    <property type="molecule type" value="Genomic_DNA"/>
</dbReference>
<evidence type="ECO:0000256" key="1">
    <source>
        <dbReference type="SAM" id="MobiDB-lite"/>
    </source>
</evidence>
<feature type="compositionally biased region" description="Low complexity" evidence="1">
    <location>
        <begin position="1"/>
        <end position="11"/>
    </location>
</feature>
<accession>A0A1E5UZC6</accession>
<sequence length="115" mass="12452">MADDAAAATTATEEEAANRPEAVVEATTTDDNSVCNPHLPAPMDGSTSGGDVVALKGKRQRDRDDIKAMPDDKCEEKKVKFDEPAPSGLLARRAGFVPHLKIRIPEYYDSDYEST</sequence>
<evidence type="ECO:0000313" key="3">
    <source>
        <dbReference type="Proteomes" id="UP000095767"/>
    </source>
</evidence>
<keyword evidence="3" id="KW-1185">Reference proteome</keyword>
<organism evidence="2 3">
    <name type="scientific">Dichanthelium oligosanthes</name>
    <dbReference type="NCBI Taxonomy" id="888268"/>
    <lineage>
        <taxon>Eukaryota</taxon>
        <taxon>Viridiplantae</taxon>
        <taxon>Streptophyta</taxon>
        <taxon>Embryophyta</taxon>
        <taxon>Tracheophyta</taxon>
        <taxon>Spermatophyta</taxon>
        <taxon>Magnoliopsida</taxon>
        <taxon>Liliopsida</taxon>
        <taxon>Poales</taxon>
        <taxon>Poaceae</taxon>
        <taxon>PACMAD clade</taxon>
        <taxon>Panicoideae</taxon>
        <taxon>Panicodae</taxon>
        <taxon>Paniceae</taxon>
        <taxon>Dichantheliinae</taxon>
        <taxon>Dichanthelium</taxon>
    </lineage>
</organism>
<protein>
    <submittedName>
        <fullName evidence="2">Uncharacterized protein</fullName>
    </submittedName>
</protein>
<feature type="compositionally biased region" description="Polar residues" evidence="1">
    <location>
        <begin position="26"/>
        <end position="35"/>
    </location>
</feature>
<dbReference type="Gene3D" id="2.40.40.20">
    <property type="match status" value="1"/>
</dbReference>
<comment type="caution">
    <text evidence="2">The sequence shown here is derived from an EMBL/GenBank/DDBJ whole genome shotgun (WGS) entry which is preliminary data.</text>
</comment>
<proteinExistence type="predicted"/>
<dbReference type="Proteomes" id="UP000095767">
    <property type="component" value="Unassembled WGS sequence"/>
</dbReference>
<reference evidence="2 3" key="1">
    <citation type="submission" date="2016-09" db="EMBL/GenBank/DDBJ databases">
        <title>The draft genome of Dichanthelium oligosanthes: A C3 panicoid grass species.</title>
        <authorList>
            <person name="Studer A.J."/>
            <person name="Schnable J.C."/>
            <person name="Brutnell T.P."/>
        </authorList>
    </citation>
    <scope>NUCLEOTIDE SEQUENCE [LARGE SCALE GENOMIC DNA]</scope>
    <source>
        <strain evidence="3">cv. Kellogg 1175</strain>
        <tissue evidence="2">Leaf</tissue>
    </source>
</reference>
<dbReference type="STRING" id="888268.A0A1E5UZC6"/>
<feature type="region of interest" description="Disordered" evidence="1">
    <location>
        <begin position="1"/>
        <end position="65"/>
    </location>
</feature>
<gene>
    <name evidence="2" type="ORF">BAE44_0020782</name>
</gene>
<name>A0A1E5UZC6_9POAL</name>
<evidence type="ECO:0000313" key="2">
    <source>
        <dbReference type="EMBL" id="OEL18197.1"/>
    </source>
</evidence>
<dbReference type="AlphaFoldDB" id="A0A1E5UZC6"/>